<dbReference type="AlphaFoldDB" id="A0AAX2GZM6"/>
<sequence>MCRGECGHPSALLNRELDTAKEIKNVGESL</sequence>
<dbReference type="EMBL" id="LT906449">
    <property type="protein sequence ID" value="SNV09747.1"/>
    <property type="molecule type" value="Genomic_DNA"/>
</dbReference>
<evidence type="ECO:0000313" key="2">
    <source>
        <dbReference type="Proteomes" id="UP000215539"/>
    </source>
</evidence>
<dbReference type="Proteomes" id="UP000215539">
    <property type="component" value="Chromosome 1"/>
</dbReference>
<gene>
    <name evidence="1" type="ORF">SAMEA44541418_01223</name>
</gene>
<proteinExistence type="predicted"/>
<accession>A0AAX2GZM6</accession>
<reference evidence="1 2" key="1">
    <citation type="submission" date="2017-06" db="EMBL/GenBank/DDBJ databases">
        <authorList>
            <consortium name="Pathogen Informatics"/>
        </authorList>
    </citation>
    <scope>NUCLEOTIDE SEQUENCE [LARGE SCALE GENOMIC DNA]</scope>
    <source>
        <strain evidence="1 2">NCTC12947</strain>
    </source>
</reference>
<name>A0AAX2GZM6_9FLAO</name>
<organism evidence="1 2">
    <name type="scientific">Capnocytophaga haemolytica</name>
    <dbReference type="NCBI Taxonomy" id="45243"/>
    <lineage>
        <taxon>Bacteria</taxon>
        <taxon>Pseudomonadati</taxon>
        <taxon>Bacteroidota</taxon>
        <taxon>Flavobacteriia</taxon>
        <taxon>Flavobacteriales</taxon>
        <taxon>Flavobacteriaceae</taxon>
        <taxon>Capnocytophaga</taxon>
    </lineage>
</organism>
<protein>
    <submittedName>
        <fullName evidence="1">Uncharacterized protein</fullName>
    </submittedName>
</protein>
<evidence type="ECO:0000313" key="1">
    <source>
        <dbReference type="EMBL" id="SNV09747.1"/>
    </source>
</evidence>